<evidence type="ECO:0000313" key="1">
    <source>
        <dbReference type="EMBL" id="EOA94610.1"/>
    </source>
</evidence>
<gene>
    <name evidence="1" type="ORF">Anapl_14889</name>
</gene>
<keyword evidence="2" id="KW-1185">Reference proteome</keyword>
<dbReference type="AlphaFoldDB" id="R0JBG1"/>
<protein>
    <submittedName>
        <fullName evidence="1">Uncharacterized protein</fullName>
    </submittedName>
</protein>
<name>R0JBG1_ANAPL</name>
<reference evidence="2" key="1">
    <citation type="journal article" date="2013" name="Nat. Genet.">
        <title>The duck genome and transcriptome provide insight into an avian influenza virus reservoir species.</title>
        <authorList>
            <person name="Huang Y."/>
            <person name="Li Y."/>
            <person name="Burt D.W."/>
            <person name="Chen H."/>
            <person name="Zhang Y."/>
            <person name="Qian W."/>
            <person name="Kim H."/>
            <person name="Gan S."/>
            <person name="Zhao Y."/>
            <person name="Li J."/>
            <person name="Yi K."/>
            <person name="Feng H."/>
            <person name="Zhu P."/>
            <person name="Li B."/>
            <person name="Liu Q."/>
            <person name="Fairley S."/>
            <person name="Magor K.E."/>
            <person name="Du Z."/>
            <person name="Hu X."/>
            <person name="Goodman L."/>
            <person name="Tafer H."/>
            <person name="Vignal A."/>
            <person name="Lee T."/>
            <person name="Kim K.W."/>
            <person name="Sheng Z."/>
            <person name="An Y."/>
            <person name="Searle S."/>
            <person name="Herrero J."/>
            <person name="Groenen M.A."/>
            <person name="Crooijmans R.P."/>
            <person name="Faraut T."/>
            <person name="Cai Q."/>
            <person name="Webster R.G."/>
            <person name="Aldridge J.R."/>
            <person name="Warren W.C."/>
            <person name="Bartschat S."/>
            <person name="Kehr S."/>
            <person name="Marz M."/>
            <person name="Stadler P.F."/>
            <person name="Smith J."/>
            <person name="Kraus R.H."/>
            <person name="Zhao Y."/>
            <person name="Ren L."/>
            <person name="Fei J."/>
            <person name="Morisson M."/>
            <person name="Kaiser P."/>
            <person name="Griffin D.K."/>
            <person name="Rao M."/>
            <person name="Pitel F."/>
            <person name="Wang J."/>
            <person name="Li N."/>
        </authorList>
    </citation>
    <scope>NUCLEOTIDE SEQUENCE [LARGE SCALE GENOMIC DNA]</scope>
</reference>
<evidence type="ECO:0000313" key="2">
    <source>
        <dbReference type="Proteomes" id="UP000296049"/>
    </source>
</evidence>
<dbReference type="EMBL" id="KB744673">
    <property type="protein sequence ID" value="EOA94610.1"/>
    <property type="molecule type" value="Genomic_DNA"/>
</dbReference>
<organism evidence="1 2">
    <name type="scientific">Anas platyrhynchos</name>
    <name type="common">Mallard</name>
    <name type="synonym">Anas boschas</name>
    <dbReference type="NCBI Taxonomy" id="8839"/>
    <lineage>
        <taxon>Eukaryota</taxon>
        <taxon>Metazoa</taxon>
        <taxon>Chordata</taxon>
        <taxon>Craniata</taxon>
        <taxon>Vertebrata</taxon>
        <taxon>Euteleostomi</taxon>
        <taxon>Archelosauria</taxon>
        <taxon>Archosauria</taxon>
        <taxon>Dinosauria</taxon>
        <taxon>Saurischia</taxon>
        <taxon>Theropoda</taxon>
        <taxon>Coelurosauria</taxon>
        <taxon>Aves</taxon>
        <taxon>Neognathae</taxon>
        <taxon>Galloanserae</taxon>
        <taxon>Anseriformes</taxon>
        <taxon>Anatidae</taxon>
        <taxon>Anatinae</taxon>
        <taxon>Anas</taxon>
    </lineage>
</organism>
<accession>R0JBG1</accession>
<proteinExistence type="predicted"/>
<sequence>MQKEDMENNHILLPLYYWGGISYQVFEQHHLNTAGSSEHTDVELRGDRTCCTTPVTPLGYPSGRSPKADPGWIPLFSDYCCWLLSEMGTPALTRTTAYHAVWRRLDLNCCWALQGKPLPTVVDGERWHPSGYALPAALRAAAEDNRGTAVSPLTFHPNIRCYGPWRRRSSTMQIQKSNYDLTEKHHLAQRSSTAMCFEGAISEMSTWKIKSATTPLITVLSAAKTLQWGKMYVYHEMGNAERFGREMCSFIDKLQKEIMVLKDVLPLLTVTTHRVPETEELHVETLVQIGRRALPKPWDVSVEMGLVVTQFQQPCGSACVSGCWFLNEGIGKLSATPDVLGVRMEPAKGLSKEELIPQVSLPSHLSHEMRDQRKGTLLKRHTAALVELTTRAGAYAVRANA</sequence>
<dbReference type="Proteomes" id="UP000296049">
    <property type="component" value="Unassembled WGS sequence"/>
</dbReference>